<dbReference type="EC" id="2.7.13.3" evidence="2"/>
<evidence type="ECO:0000256" key="7">
    <source>
        <dbReference type="ARBA" id="ARBA00022840"/>
    </source>
</evidence>
<evidence type="ECO:0000256" key="1">
    <source>
        <dbReference type="ARBA" id="ARBA00000085"/>
    </source>
</evidence>
<dbReference type="Gene3D" id="1.10.287.130">
    <property type="match status" value="1"/>
</dbReference>
<feature type="transmembrane region" description="Helical" evidence="9">
    <location>
        <begin position="144"/>
        <end position="168"/>
    </location>
</feature>
<evidence type="ECO:0000256" key="5">
    <source>
        <dbReference type="ARBA" id="ARBA00022741"/>
    </source>
</evidence>
<dbReference type="SMART" id="SM00388">
    <property type="entry name" value="HisKA"/>
    <property type="match status" value="1"/>
</dbReference>
<keyword evidence="7" id="KW-0067">ATP-binding</keyword>
<dbReference type="RefSeq" id="WP_117325795.1">
    <property type="nucleotide sequence ID" value="NZ_QVTE01000015.1"/>
</dbReference>
<dbReference type="InterPro" id="IPR036890">
    <property type="entry name" value="HATPase_C_sf"/>
</dbReference>
<evidence type="ECO:0000259" key="10">
    <source>
        <dbReference type="PROSITE" id="PS50109"/>
    </source>
</evidence>
<sequence length="471" mass="54260">MILLLVGFIIFILASLLVYIFKFSQKSIFTYSLIGIIICQMLWQGYIGVLYAVDLFTAEQAEVLFRLLRIGALATPTMFFLTITETLIHSQEKISFMNKIFTRRNFNVYAVITVIFYILNWTDVTVTHLIYLEGKILPHYYPEYGPIGFIQMLQTFSLLIWLGCAFHIAVKMNNEYLKAFHIRFTVYAAIASVLGLMNFNDEYVIITSLTSCTLFTVGVLYSFNHFREKVMEFERRVEIEKMKIEFVDYTTSSLIHEIKNPLTVLLGYFKLAEYSDKLDPDLKRKAEIMHNSTLHIQKVIDNFVDFISTREIQIEYECVNEIIEASIDMMQLKGQERGVCIEPIESKEDVYTGLDSSKLSQVFMNLYKNAIEAMTEKEGEKKIYTRLEQKANHIVIEIQDTGMGIHSDIAKTIFQPFKTGKQDGMGLGLSICKNIVLAHKGTIEVQETSENGTTFKIILPIQDYSDMFVNN</sequence>
<keyword evidence="6" id="KW-0418">Kinase</keyword>
<protein>
    <recommendedName>
        <fullName evidence="2">histidine kinase</fullName>
        <ecNumber evidence="2">2.7.13.3</ecNumber>
    </recommendedName>
</protein>
<dbReference type="GO" id="GO:0005524">
    <property type="term" value="F:ATP binding"/>
    <property type="evidence" value="ECO:0007669"/>
    <property type="project" value="UniProtKB-KW"/>
</dbReference>
<keyword evidence="9" id="KW-1133">Transmembrane helix</keyword>
<dbReference type="InterPro" id="IPR005467">
    <property type="entry name" value="His_kinase_dom"/>
</dbReference>
<reference evidence="11 12" key="1">
    <citation type="submission" date="2018-08" db="EMBL/GenBank/DDBJ databases">
        <title>Bacillus chawlae sp. nov., Bacillus glennii sp. nov., and Bacillus saganii sp. nov. Isolated from the Vehicle Assembly Building at Kennedy Space Center where the Viking Spacecraft were Assembled.</title>
        <authorList>
            <person name="Seuylemezian A."/>
            <person name="Vaishampayan P."/>
        </authorList>
    </citation>
    <scope>NUCLEOTIDE SEQUENCE [LARGE SCALE GENOMIC DNA]</scope>
    <source>
        <strain evidence="11 12">V47-23a</strain>
    </source>
</reference>
<keyword evidence="3" id="KW-0597">Phosphoprotein</keyword>
<dbReference type="PANTHER" id="PTHR43711">
    <property type="entry name" value="TWO-COMPONENT HISTIDINE KINASE"/>
    <property type="match status" value="1"/>
</dbReference>
<keyword evidence="9" id="KW-0812">Transmembrane</keyword>
<dbReference type="Pfam" id="PF00512">
    <property type="entry name" value="HisKA"/>
    <property type="match status" value="1"/>
</dbReference>
<dbReference type="SUPFAM" id="SSF47384">
    <property type="entry name" value="Homodimeric domain of signal transducing histidine kinase"/>
    <property type="match status" value="1"/>
</dbReference>
<dbReference type="AlphaFoldDB" id="A0A372LQR2"/>
<dbReference type="OrthoDB" id="2710763at2"/>
<dbReference type="CDD" id="cd00082">
    <property type="entry name" value="HisKA"/>
    <property type="match status" value="1"/>
</dbReference>
<keyword evidence="12" id="KW-1185">Reference proteome</keyword>
<feature type="transmembrane region" description="Helical" evidence="9">
    <location>
        <begin position="203"/>
        <end position="223"/>
    </location>
</feature>
<dbReference type="InterPro" id="IPR050736">
    <property type="entry name" value="Sensor_HK_Regulatory"/>
</dbReference>
<evidence type="ECO:0000313" key="12">
    <source>
        <dbReference type="Proteomes" id="UP000264541"/>
    </source>
</evidence>
<name>A0A372LQR2_9BACI</name>
<dbReference type="InterPro" id="IPR003661">
    <property type="entry name" value="HisK_dim/P_dom"/>
</dbReference>
<accession>A0A372LQR2</accession>
<dbReference type="Pfam" id="PF02518">
    <property type="entry name" value="HATPase_c"/>
    <property type="match status" value="1"/>
</dbReference>
<dbReference type="EMBL" id="QVTE01000015">
    <property type="protein sequence ID" value="RFU70541.1"/>
    <property type="molecule type" value="Genomic_DNA"/>
</dbReference>
<dbReference type="Gene3D" id="3.30.565.10">
    <property type="entry name" value="Histidine kinase-like ATPase, C-terminal domain"/>
    <property type="match status" value="1"/>
</dbReference>
<evidence type="ECO:0000256" key="8">
    <source>
        <dbReference type="ARBA" id="ARBA00023012"/>
    </source>
</evidence>
<dbReference type="SMART" id="SM00387">
    <property type="entry name" value="HATPase_c"/>
    <property type="match status" value="1"/>
</dbReference>
<evidence type="ECO:0000256" key="2">
    <source>
        <dbReference type="ARBA" id="ARBA00012438"/>
    </source>
</evidence>
<comment type="catalytic activity">
    <reaction evidence="1">
        <text>ATP + protein L-histidine = ADP + protein N-phospho-L-histidine.</text>
        <dbReference type="EC" id="2.7.13.3"/>
    </reaction>
</comment>
<proteinExistence type="predicted"/>
<dbReference type="InterPro" id="IPR004358">
    <property type="entry name" value="Sig_transdc_His_kin-like_C"/>
</dbReference>
<keyword evidence="9" id="KW-0472">Membrane</keyword>
<dbReference type="InterPro" id="IPR036097">
    <property type="entry name" value="HisK_dim/P_sf"/>
</dbReference>
<dbReference type="Proteomes" id="UP000264541">
    <property type="component" value="Unassembled WGS sequence"/>
</dbReference>
<feature type="transmembrane region" description="Helical" evidence="9">
    <location>
        <begin position="6"/>
        <end position="21"/>
    </location>
</feature>
<dbReference type="PRINTS" id="PR00344">
    <property type="entry name" value="BCTRLSENSOR"/>
</dbReference>
<evidence type="ECO:0000256" key="9">
    <source>
        <dbReference type="SAM" id="Phobius"/>
    </source>
</evidence>
<dbReference type="InterPro" id="IPR003594">
    <property type="entry name" value="HATPase_dom"/>
</dbReference>
<feature type="domain" description="Histidine kinase" evidence="10">
    <location>
        <begin position="253"/>
        <end position="463"/>
    </location>
</feature>
<keyword evidence="5" id="KW-0547">Nucleotide-binding</keyword>
<dbReference type="SUPFAM" id="SSF55874">
    <property type="entry name" value="ATPase domain of HSP90 chaperone/DNA topoisomerase II/histidine kinase"/>
    <property type="match status" value="1"/>
</dbReference>
<keyword evidence="8" id="KW-0902">Two-component regulatory system</keyword>
<evidence type="ECO:0000256" key="6">
    <source>
        <dbReference type="ARBA" id="ARBA00022777"/>
    </source>
</evidence>
<feature type="transmembrane region" description="Helical" evidence="9">
    <location>
        <begin position="28"/>
        <end position="47"/>
    </location>
</feature>
<dbReference type="GO" id="GO:0000155">
    <property type="term" value="F:phosphorelay sensor kinase activity"/>
    <property type="evidence" value="ECO:0007669"/>
    <property type="project" value="InterPro"/>
</dbReference>
<evidence type="ECO:0000313" key="11">
    <source>
        <dbReference type="EMBL" id="RFU70541.1"/>
    </source>
</evidence>
<feature type="transmembrane region" description="Helical" evidence="9">
    <location>
        <begin position="67"/>
        <end position="88"/>
    </location>
</feature>
<evidence type="ECO:0000256" key="3">
    <source>
        <dbReference type="ARBA" id="ARBA00022553"/>
    </source>
</evidence>
<gene>
    <name evidence="11" type="ORF">D0469_06310</name>
</gene>
<feature type="transmembrane region" description="Helical" evidence="9">
    <location>
        <begin position="180"/>
        <end position="197"/>
    </location>
</feature>
<organism evidence="11 12">
    <name type="scientific">Peribacillus saganii</name>
    <dbReference type="NCBI Taxonomy" id="2303992"/>
    <lineage>
        <taxon>Bacteria</taxon>
        <taxon>Bacillati</taxon>
        <taxon>Bacillota</taxon>
        <taxon>Bacilli</taxon>
        <taxon>Bacillales</taxon>
        <taxon>Bacillaceae</taxon>
        <taxon>Peribacillus</taxon>
    </lineage>
</organism>
<comment type="caution">
    <text evidence="11">The sequence shown here is derived from an EMBL/GenBank/DDBJ whole genome shotgun (WGS) entry which is preliminary data.</text>
</comment>
<keyword evidence="4" id="KW-0808">Transferase</keyword>
<evidence type="ECO:0000256" key="4">
    <source>
        <dbReference type="ARBA" id="ARBA00022679"/>
    </source>
</evidence>
<feature type="transmembrane region" description="Helical" evidence="9">
    <location>
        <begin position="108"/>
        <end position="132"/>
    </location>
</feature>
<dbReference type="PROSITE" id="PS50109">
    <property type="entry name" value="HIS_KIN"/>
    <property type="match status" value="1"/>
</dbReference>
<dbReference type="PANTHER" id="PTHR43711:SF1">
    <property type="entry name" value="HISTIDINE KINASE 1"/>
    <property type="match status" value="1"/>
</dbReference>